<dbReference type="SUPFAM" id="SSF56801">
    <property type="entry name" value="Acetyl-CoA synthetase-like"/>
    <property type="match status" value="1"/>
</dbReference>
<evidence type="ECO:0000259" key="3">
    <source>
        <dbReference type="Pfam" id="PF00501"/>
    </source>
</evidence>
<dbReference type="Gene3D" id="3.30.300.30">
    <property type="match status" value="1"/>
</dbReference>
<evidence type="ECO:0000256" key="1">
    <source>
        <dbReference type="ARBA" id="ARBA00006432"/>
    </source>
</evidence>
<gene>
    <name evidence="5" type="ORF">ACFQ00_17895</name>
</gene>
<name>A0ABW3C8H7_SPHXN</name>
<feature type="domain" description="AMP-binding enzyme C-terminal" evidence="4">
    <location>
        <begin position="423"/>
        <end position="498"/>
    </location>
</feature>
<dbReference type="Pfam" id="PF00501">
    <property type="entry name" value="AMP-binding"/>
    <property type="match status" value="1"/>
</dbReference>
<dbReference type="RefSeq" id="WP_381494101.1">
    <property type="nucleotide sequence ID" value="NZ_JBHTIK010000015.1"/>
</dbReference>
<feature type="domain" description="AMP-dependent synthetase/ligase" evidence="3">
    <location>
        <begin position="15"/>
        <end position="375"/>
    </location>
</feature>
<keyword evidence="2" id="KW-0436">Ligase</keyword>
<dbReference type="PANTHER" id="PTHR43201">
    <property type="entry name" value="ACYL-COA SYNTHETASE"/>
    <property type="match status" value="1"/>
</dbReference>
<evidence type="ECO:0000313" key="5">
    <source>
        <dbReference type="EMBL" id="MFD0850212.1"/>
    </source>
</evidence>
<comment type="caution">
    <text evidence="5">The sequence shown here is derived from an EMBL/GenBank/DDBJ whole genome shotgun (WGS) entry which is preliminary data.</text>
</comment>
<dbReference type="InterPro" id="IPR025110">
    <property type="entry name" value="AMP-bd_C"/>
</dbReference>
<keyword evidence="6" id="KW-1185">Reference proteome</keyword>
<organism evidence="5 6">
    <name type="scientific">Sphingosinicella xenopeptidilytica</name>
    <dbReference type="NCBI Taxonomy" id="364098"/>
    <lineage>
        <taxon>Bacteria</taxon>
        <taxon>Pseudomonadati</taxon>
        <taxon>Pseudomonadota</taxon>
        <taxon>Alphaproteobacteria</taxon>
        <taxon>Sphingomonadales</taxon>
        <taxon>Sphingosinicellaceae</taxon>
        <taxon>Sphingosinicella</taxon>
    </lineage>
</organism>
<evidence type="ECO:0000313" key="6">
    <source>
        <dbReference type="Proteomes" id="UP001597124"/>
    </source>
</evidence>
<dbReference type="Pfam" id="PF13193">
    <property type="entry name" value="AMP-binding_C"/>
    <property type="match status" value="1"/>
</dbReference>
<dbReference type="PROSITE" id="PS00455">
    <property type="entry name" value="AMP_BINDING"/>
    <property type="match status" value="1"/>
</dbReference>
<proteinExistence type="inferred from homology"/>
<sequence length="514" mass="56028">MDSLTRKFAAADWVEHHARTQPGAIALMNHDTGETRTWAELEARVGQIAWALRHGLGLNPGDRICNLSDGDIRHFEMQFACARAGLVWVPLNFRLTAPELAELVRELSPKLMLTDPQWESVARDVAERLAIPHVLRWNPGAELDQLLSPENRIEPHGEIDPDAPLMVLFTSGTTGKPKAAIITAGGMVWQALNQVQYCAVAEPNSHVFAPLPLFHAGGINSLSNPILYFGGQVTVSARFDPAIAAEYVGNPANGVTHITLVPLMFQMIADSEPFQRADLRHTRGLVAGGGRCSQKLIDIYAEKGGRFTPQYGGTETGPTVTSMNPDRVDKIVAGSCGQKSIHIEVRLVDEEGNAVPNGTPGEIWVRGPSITPGYYGKDAAIERPGGWHKTGDVAWRDDEGFFYIVDRVKDMYKSGGENVFPAEVEQVLVLHPAVREVAVIGVSDDKWGEVGLAIAVLESGTVLTLEDLRLSCDGRLARYKQPKHLVIVEELPRNVTGKVSKPALRAEYGGSRTV</sequence>
<reference evidence="6" key="1">
    <citation type="journal article" date="2019" name="Int. J. Syst. Evol. Microbiol.">
        <title>The Global Catalogue of Microorganisms (GCM) 10K type strain sequencing project: providing services to taxonomists for standard genome sequencing and annotation.</title>
        <authorList>
            <consortium name="The Broad Institute Genomics Platform"/>
            <consortium name="The Broad Institute Genome Sequencing Center for Infectious Disease"/>
            <person name="Wu L."/>
            <person name="Ma J."/>
        </authorList>
    </citation>
    <scope>NUCLEOTIDE SEQUENCE [LARGE SCALE GENOMIC DNA]</scope>
    <source>
        <strain evidence="6">CCUG 52537</strain>
    </source>
</reference>
<comment type="similarity">
    <text evidence="1">Belongs to the ATP-dependent AMP-binding enzyme family.</text>
</comment>
<evidence type="ECO:0000259" key="4">
    <source>
        <dbReference type="Pfam" id="PF13193"/>
    </source>
</evidence>
<dbReference type="InterPro" id="IPR000873">
    <property type="entry name" value="AMP-dep_synth/lig_dom"/>
</dbReference>
<accession>A0ABW3C8H7</accession>
<dbReference type="InterPro" id="IPR020845">
    <property type="entry name" value="AMP-binding_CS"/>
</dbReference>
<protein>
    <submittedName>
        <fullName evidence="5">Class I adenylate-forming enzyme family protein</fullName>
    </submittedName>
</protein>
<dbReference type="Proteomes" id="UP001597124">
    <property type="component" value="Unassembled WGS sequence"/>
</dbReference>
<evidence type="ECO:0000256" key="2">
    <source>
        <dbReference type="ARBA" id="ARBA00022598"/>
    </source>
</evidence>
<dbReference type="PANTHER" id="PTHR43201:SF5">
    <property type="entry name" value="MEDIUM-CHAIN ACYL-COA LIGASE ACSF2, MITOCHONDRIAL"/>
    <property type="match status" value="1"/>
</dbReference>
<dbReference type="InterPro" id="IPR042099">
    <property type="entry name" value="ANL_N_sf"/>
</dbReference>
<dbReference type="EMBL" id="JBHTIK010000015">
    <property type="protein sequence ID" value="MFD0850212.1"/>
    <property type="molecule type" value="Genomic_DNA"/>
</dbReference>
<dbReference type="Gene3D" id="3.40.50.12780">
    <property type="entry name" value="N-terminal domain of ligase-like"/>
    <property type="match status" value="1"/>
</dbReference>
<dbReference type="InterPro" id="IPR045851">
    <property type="entry name" value="AMP-bd_C_sf"/>
</dbReference>